<dbReference type="InterPro" id="IPR001789">
    <property type="entry name" value="Sig_transdc_resp-reg_receiver"/>
</dbReference>
<dbReference type="InterPro" id="IPR011006">
    <property type="entry name" value="CheY-like_superfamily"/>
</dbReference>
<proteinExistence type="predicted"/>
<dbReference type="PANTHER" id="PTHR44591">
    <property type="entry name" value="STRESS RESPONSE REGULATOR PROTEIN 1"/>
    <property type="match status" value="1"/>
</dbReference>
<dbReference type="STRING" id="990268.JCM19235_1188"/>
<dbReference type="PROSITE" id="PS50110">
    <property type="entry name" value="RESPONSE_REGULATORY"/>
    <property type="match status" value="1"/>
</dbReference>
<dbReference type="AlphaFoldDB" id="A0A090SK70"/>
<feature type="domain" description="Response regulatory" evidence="3">
    <location>
        <begin position="1"/>
        <end position="99"/>
    </location>
</feature>
<dbReference type="CDD" id="cd17546">
    <property type="entry name" value="REC_hyHK_CKI1_RcsC-like"/>
    <property type="match status" value="1"/>
</dbReference>
<gene>
    <name evidence="4" type="ORF">JCM19235_1188</name>
</gene>
<keyword evidence="1 2" id="KW-0597">Phosphoprotein</keyword>
<organism evidence="4 5">
    <name type="scientific">Vibrio maritimus</name>
    <dbReference type="NCBI Taxonomy" id="990268"/>
    <lineage>
        <taxon>Bacteria</taxon>
        <taxon>Pseudomonadati</taxon>
        <taxon>Pseudomonadota</taxon>
        <taxon>Gammaproteobacteria</taxon>
        <taxon>Vibrionales</taxon>
        <taxon>Vibrionaceae</taxon>
        <taxon>Vibrio</taxon>
    </lineage>
</organism>
<accession>A0A090SK70</accession>
<dbReference type="GO" id="GO:0000160">
    <property type="term" value="P:phosphorelay signal transduction system"/>
    <property type="evidence" value="ECO:0007669"/>
    <property type="project" value="InterPro"/>
</dbReference>
<keyword evidence="4" id="KW-0808">Transferase</keyword>
<reference evidence="4 5" key="1">
    <citation type="submission" date="2014-09" db="EMBL/GenBank/DDBJ databases">
        <title>Vibrio maritimus JCM 19235. (C45) whole genome shotgun sequence.</title>
        <authorList>
            <person name="Sawabe T."/>
            <person name="Meirelles P."/>
            <person name="Nakanishi M."/>
            <person name="Sayaka M."/>
            <person name="Hattori M."/>
            <person name="Ohkuma M."/>
        </authorList>
    </citation>
    <scope>NUCLEOTIDE SEQUENCE [LARGE SCALE GENOMIC DNA]</scope>
    <source>
        <strain evidence="5">JCM19235</strain>
    </source>
</reference>
<evidence type="ECO:0000259" key="3">
    <source>
        <dbReference type="PROSITE" id="PS50110"/>
    </source>
</evidence>
<evidence type="ECO:0000256" key="2">
    <source>
        <dbReference type="PROSITE-ProRule" id="PRU00169"/>
    </source>
</evidence>
<dbReference type="InterPro" id="IPR050595">
    <property type="entry name" value="Bact_response_regulator"/>
</dbReference>
<comment type="caution">
    <text evidence="4">The sequence shown here is derived from an EMBL/GenBank/DDBJ whole genome shotgun (WGS) entry which is preliminary data.</text>
</comment>
<dbReference type="EMBL" id="BBMR01000004">
    <property type="protein sequence ID" value="GAL19832.1"/>
    <property type="molecule type" value="Genomic_DNA"/>
</dbReference>
<keyword evidence="4" id="KW-0418">Kinase</keyword>
<keyword evidence="5" id="KW-1185">Reference proteome</keyword>
<evidence type="ECO:0000256" key="1">
    <source>
        <dbReference type="ARBA" id="ARBA00022553"/>
    </source>
</evidence>
<name>A0A090SK70_9VIBR</name>
<evidence type="ECO:0000313" key="4">
    <source>
        <dbReference type="EMBL" id="GAL19832.1"/>
    </source>
</evidence>
<sequence>MQSFGLSADIYPCGVSALEAFITSPKSYDLVITDCRMPGMSGFELADKIKNLNPDIPIIGFTAESKNGEYIGRSHSSIETVITKPYSSLYLHSILRNFLDYKEYSEQSTSNSIAKSHDSIELSRIIIESYQEEVESLKSSNNLDSEIVHRIKGSASLLGFDSIIKIITNTNESHLSSTDKQSLILELENVINTQKEKLNKAEAI</sequence>
<evidence type="ECO:0000313" key="5">
    <source>
        <dbReference type="Proteomes" id="UP000029228"/>
    </source>
</evidence>
<dbReference type="PANTHER" id="PTHR44591:SF3">
    <property type="entry name" value="RESPONSE REGULATORY DOMAIN-CONTAINING PROTEIN"/>
    <property type="match status" value="1"/>
</dbReference>
<protein>
    <submittedName>
        <fullName evidence="4">Sensory box sensor histidine kinase</fullName>
    </submittedName>
</protein>
<feature type="modified residue" description="4-aspartylphosphate" evidence="2">
    <location>
        <position position="34"/>
    </location>
</feature>
<dbReference type="GO" id="GO:0016301">
    <property type="term" value="F:kinase activity"/>
    <property type="evidence" value="ECO:0007669"/>
    <property type="project" value="UniProtKB-KW"/>
</dbReference>
<dbReference type="Gene3D" id="3.40.50.2300">
    <property type="match status" value="1"/>
</dbReference>
<dbReference type="Pfam" id="PF00072">
    <property type="entry name" value="Response_reg"/>
    <property type="match status" value="1"/>
</dbReference>
<dbReference type="SUPFAM" id="SSF52172">
    <property type="entry name" value="CheY-like"/>
    <property type="match status" value="1"/>
</dbReference>
<dbReference type="Proteomes" id="UP000029228">
    <property type="component" value="Unassembled WGS sequence"/>
</dbReference>